<dbReference type="FunFam" id="2.60.120.10:FF:000089">
    <property type="entry name" value="cGMP-dependent protein kinase 5-1"/>
    <property type="match status" value="1"/>
</dbReference>
<gene>
    <name evidence="2" type="ORF">POCTA_138.1.T0740145</name>
</gene>
<dbReference type="CDD" id="cd00038">
    <property type="entry name" value="CAP_ED"/>
    <property type="match status" value="1"/>
</dbReference>
<comment type="caution">
    <text evidence="2">The sequence shown here is derived from an EMBL/GenBank/DDBJ whole genome shotgun (WGS) entry which is preliminary data.</text>
</comment>
<dbReference type="AlphaFoldDB" id="A0A8S1VS59"/>
<organism evidence="2 3">
    <name type="scientific">Paramecium octaurelia</name>
    <dbReference type="NCBI Taxonomy" id="43137"/>
    <lineage>
        <taxon>Eukaryota</taxon>
        <taxon>Sar</taxon>
        <taxon>Alveolata</taxon>
        <taxon>Ciliophora</taxon>
        <taxon>Intramacronucleata</taxon>
        <taxon>Oligohymenophorea</taxon>
        <taxon>Peniculida</taxon>
        <taxon>Parameciidae</taxon>
        <taxon>Paramecium</taxon>
    </lineage>
</organism>
<feature type="domain" description="Cyclic nucleotide-binding" evidence="1">
    <location>
        <begin position="1"/>
        <end position="97"/>
    </location>
</feature>
<dbReference type="EMBL" id="CAJJDP010000073">
    <property type="protein sequence ID" value="CAD8180100.1"/>
    <property type="molecule type" value="Genomic_DNA"/>
</dbReference>
<feature type="domain" description="Cyclic nucleotide-binding" evidence="1">
    <location>
        <begin position="118"/>
        <end position="163"/>
    </location>
</feature>
<dbReference type="Pfam" id="PF00027">
    <property type="entry name" value="cNMP_binding"/>
    <property type="match status" value="1"/>
</dbReference>
<dbReference type="PANTHER" id="PTHR11635:SF152">
    <property type="entry name" value="CAMP-DEPENDENT PROTEIN KINASE TYPE I REGULATORY SUBUNIT-RELATED"/>
    <property type="match status" value="1"/>
</dbReference>
<accession>A0A8S1VS59</accession>
<dbReference type="InterPro" id="IPR000595">
    <property type="entry name" value="cNMP-bd_dom"/>
</dbReference>
<dbReference type="OrthoDB" id="100546at2759"/>
<protein>
    <recommendedName>
        <fullName evidence="1">Cyclic nucleotide-binding domain-containing protein</fullName>
    </recommendedName>
</protein>
<proteinExistence type="predicted"/>
<keyword evidence="3" id="KW-1185">Reference proteome</keyword>
<dbReference type="Proteomes" id="UP000683925">
    <property type="component" value="Unassembled WGS sequence"/>
</dbReference>
<dbReference type="GO" id="GO:0005829">
    <property type="term" value="C:cytosol"/>
    <property type="evidence" value="ECO:0007669"/>
    <property type="project" value="TreeGrafter"/>
</dbReference>
<dbReference type="SMART" id="SM00100">
    <property type="entry name" value="cNMP"/>
    <property type="match status" value="1"/>
</dbReference>
<evidence type="ECO:0000259" key="1">
    <source>
        <dbReference type="PROSITE" id="PS50042"/>
    </source>
</evidence>
<name>A0A8S1VS59_PAROT</name>
<reference evidence="2" key="1">
    <citation type="submission" date="2021-01" db="EMBL/GenBank/DDBJ databases">
        <authorList>
            <consortium name="Genoscope - CEA"/>
            <person name="William W."/>
        </authorList>
    </citation>
    <scope>NUCLEOTIDE SEQUENCE</scope>
</reference>
<dbReference type="PROSITE" id="PS50042">
    <property type="entry name" value="CNMP_BINDING_3"/>
    <property type="match status" value="2"/>
</dbReference>
<dbReference type="InterPro" id="IPR050503">
    <property type="entry name" value="cAMP-dep_PK_reg_su-like"/>
</dbReference>
<sequence length="246" mass="28160">MTIDQKDMIAGATVTQQFKKGQAIVNEGDMVSSYFIIKSAVVKIMKGGNELRQMSAGDSFGEQALYYNSVRGASVIAVDENVCCLAIGREKITKILGDKIQVIMYNNLLRWSFEKNQLLCKLSKIQIEKIVTKIQKVNYEANQKIYTADSKCDKLVIVLEGKVCNKEKEIATKGEIVGDQFLPKKNRDKLIPYDIFLKDRGKVVQILYIIYLFKVFQQNFQMILFFISNQKMLDFLNNVLEVKQIR</sequence>
<dbReference type="PANTHER" id="PTHR11635">
    <property type="entry name" value="CAMP-DEPENDENT PROTEIN KINASE REGULATORY CHAIN"/>
    <property type="match status" value="1"/>
</dbReference>
<dbReference type="GO" id="GO:0005952">
    <property type="term" value="C:cAMP-dependent protein kinase complex"/>
    <property type="evidence" value="ECO:0007669"/>
    <property type="project" value="InterPro"/>
</dbReference>
<evidence type="ECO:0000313" key="3">
    <source>
        <dbReference type="Proteomes" id="UP000683925"/>
    </source>
</evidence>
<evidence type="ECO:0000313" key="2">
    <source>
        <dbReference type="EMBL" id="CAD8180100.1"/>
    </source>
</evidence>